<proteinExistence type="inferred from homology"/>
<comment type="cofactor">
    <cofactor evidence="1">
        <name>Fe(2+)</name>
        <dbReference type="ChEBI" id="CHEBI:29033"/>
    </cofactor>
</comment>
<feature type="domain" description="Rhodanese" evidence="9">
    <location>
        <begin position="262"/>
        <end position="351"/>
    </location>
</feature>
<comment type="similarity">
    <text evidence="2">Belongs to the metallo-beta-lactamase superfamily. Glyoxalase II family.</text>
</comment>
<evidence type="ECO:0000256" key="5">
    <source>
        <dbReference type="ARBA" id="ARBA00022964"/>
    </source>
</evidence>
<evidence type="ECO:0000256" key="2">
    <source>
        <dbReference type="ARBA" id="ARBA00006759"/>
    </source>
</evidence>
<dbReference type="Pfam" id="PF00581">
    <property type="entry name" value="Rhodanese"/>
    <property type="match status" value="1"/>
</dbReference>
<dbReference type="EMBL" id="QRAN01000002">
    <property type="protein sequence ID" value="RLQ23378.1"/>
    <property type="molecule type" value="Genomic_DNA"/>
</dbReference>
<dbReference type="GO" id="GO:0016787">
    <property type="term" value="F:hydrolase activity"/>
    <property type="evidence" value="ECO:0007669"/>
    <property type="project" value="UniProtKB-KW"/>
</dbReference>
<dbReference type="SMART" id="SM00849">
    <property type="entry name" value="Lactamase_B"/>
    <property type="match status" value="1"/>
</dbReference>
<keyword evidence="3" id="KW-0479">Metal-binding</keyword>
<evidence type="ECO:0000256" key="7">
    <source>
        <dbReference type="ARBA" id="ARBA00023002"/>
    </source>
</evidence>
<dbReference type="CDD" id="cd07724">
    <property type="entry name" value="POD-like_MBL-fold"/>
    <property type="match status" value="1"/>
</dbReference>
<keyword evidence="5" id="KW-0223">Dioxygenase</keyword>
<dbReference type="Pfam" id="PF00753">
    <property type="entry name" value="Lactamase_B"/>
    <property type="match status" value="1"/>
</dbReference>
<dbReference type="FunFam" id="3.60.15.10:FF:000013">
    <property type="entry name" value="Persulfide dioxygenase ETHE1, mitochondrial"/>
    <property type="match status" value="1"/>
</dbReference>
<dbReference type="PROSITE" id="PS50206">
    <property type="entry name" value="RHODANESE_3"/>
    <property type="match status" value="1"/>
</dbReference>
<dbReference type="GO" id="GO:0070813">
    <property type="term" value="P:hydrogen sulfide metabolic process"/>
    <property type="evidence" value="ECO:0007669"/>
    <property type="project" value="TreeGrafter"/>
</dbReference>
<keyword evidence="11" id="KW-1185">Reference proteome</keyword>
<protein>
    <submittedName>
        <fullName evidence="10">MBL fold metallo-hydrolase</fullName>
    </submittedName>
</protein>
<evidence type="ECO:0000256" key="4">
    <source>
        <dbReference type="ARBA" id="ARBA00022946"/>
    </source>
</evidence>
<dbReference type="GO" id="GO:0046872">
    <property type="term" value="F:metal ion binding"/>
    <property type="evidence" value="ECO:0007669"/>
    <property type="project" value="UniProtKB-KW"/>
</dbReference>
<dbReference type="SUPFAM" id="SSF52821">
    <property type="entry name" value="Rhodanese/Cell cycle control phosphatase"/>
    <property type="match status" value="1"/>
</dbReference>
<dbReference type="GO" id="GO:0050313">
    <property type="term" value="F:sulfur dioxygenase activity"/>
    <property type="evidence" value="ECO:0007669"/>
    <property type="project" value="InterPro"/>
</dbReference>
<gene>
    <name evidence="10" type="ORF">DWB85_02160</name>
</gene>
<dbReference type="SMART" id="SM00450">
    <property type="entry name" value="RHOD"/>
    <property type="match status" value="1"/>
</dbReference>
<dbReference type="Proteomes" id="UP000265509">
    <property type="component" value="Unassembled WGS sequence"/>
</dbReference>
<name>A0A3L7E0S7_9GAMM</name>
<keyword evidence="8" id="KW-0408">Iron</keyword>
<evidence type="ECO:0000259" key="9">
    <source>
        <dbReference type="PROSITE" id="PS50206"/>
    </source>
</evidence>
<keyword evidence="6" id="KW-0007">Acetylation</keyword>
<dbReference type="RefSeq" id="WP_117952556.1">
    <property type="nucleotide sequence ID" value="NZ_QRAN01000002.1"/>
</dbReference>
<evidence type="ECO:0000256" key="8">
    <source>
        <dbReference type="ARBA" id="ARBA00023004"/>
    </source>
</evidence>
<dbReference type="GO" id="GO:0006749">
    <property type="term" value="P:glutathione metabolic process"/>
    <property type="evidence" value="ECO:0007669"/>
    <property type="project" value="InterPro"/>
</dbReference>
<dbReference type="InterPro" id="IPR001279">
    <property type="entry name" value="Metallo-B-lactamas"/>
</dbReference>
<keyword evidence="7" id="KW-0560">Oxidoreductase</keyword>
<comment type="caution">
    <text evidence="10">The sequence shown here is derived from an EMBL/GenBank/DDBJ whole genome shotgun (WGS) entry which is preliminary data.</text>
</comment>
<evidence type="ECO:0000313" key="10">
    <source>
        <dbReference type="EMBL" id="RLQ23378.1"/>
    </source>
</evidence>
<dbReference type="PANTHER" id="PTHR43084">
    <property type="entry name" value="PERSULFIDE DIOXYGENASE ETHE1"/>
    <property type="match status" value="1"/>
</dbReference>
<dbReference type="OrthoDB" id="9784009at2"/>
<reference evidence="10 11" key="1">
    <citation type="submission" date="2018-07" db="EMBL/GenBank/DDBJ databases">
        <title>Halioglobus sp. genome submission.</title>
        <authorList>
            <person name="Ye M.-Q."/>
            <person name="Du Z.-J."/>
        </authorList>
    </citation>
    <scope>NUCLEOTIDE SEQUENCE [LARGE SCALE GENOMIC DNA]</scope>
    <source>
        <strain evidence="10 11">U0301</strain>
    </source>
</reference>
<dbReference type="PANTHER" id="PTHR43084:SF1">
    <property type="entry name" value="PERSULFIDE DIOXYGENASE ETHE1, MITOCHONDRIAL"/>
    <property type="match status" value="1"/>
</dbReference>
<evidence type="ECO:0000256" key="3">
    <source>
        <dbReference type="ARBA" id="ARBA00022723"/>
    </source>
</evidence>
<evidence type="ECO:0000313" key="11">
    <source>
        <dbReference type="Proteomes" id="UP000265509"/>
    </source>
</evidence>
<dbReference type="InterPro" id="IPR051682">
    <property type="entry name" value="Mito_Persulfide_Diox"/>
</dbReference>
<dbReference type="AlphaFoldDB" id="A0A3L7E0S7"/>
<organism evidence="10 11">
    <name type="scientific">Seongchinamella sediminis</name>
    <dbReference type="NCBI Taxonomy" id="2283635"/>
    <lineage>
        <taxon>Bacteria</taxon>
        <taxon>Pseudomonadati</taxon>
        <taxon>Pseudomonadota</taxon>
        <taxon>Gammaproteobacteria</taxon>
        <taxon>Cellvibrionales</taxon>
        <taxon>Halieaceae</taxon>
        <taxon>Seongchinamella</taxon>
    </lineage>
</organism>
<evidence type="ECO:0000256" key="1">
    <source>
        <dbReference type="ARBA" id="ARBA00001954"/>
    </source>
</evidence>
<dbReference type="Gene3D" id="3.60.15.10">
    <property type="entry name" value="Ribonuclease Z/Hydroxyacylglutathione hydrolase-like"/>
    <property type="match status" value="1"/>
</dbReference>
<dbReference type="InterPro" id="IPR044528">
    <property type="entry name" value="POD-like_MBL-fold"/>
</dbReference>
<dbReference type="InterPro" id="IPR036866">
    <property type="entry name" value="RibonucZ/Hydroxyglut_hydro"/>
</dbReference>
<accession>A0A3L7E0S7</accession>
<dbReference type="InterPro" id="IPR001763">
    <property type="entry name" value="Rhodanese-like_dom"/>
</dbReference>
<sequence>MIFRQLYDNSSSTYTYLLGCPDTREAVIIDTVFEQHGRDAALVRELGLTLRYTLDTHVHADHITGAWLMRENLGAQTVIASGAGVTETDVAVGHGDVLAFGNQSLSVRATPGHTDGCLTYVSRDQDMAFTGDCLLIRGAGRTDFQAGDAHRMWRSIREQIFSLPEDCLLYPGHDYSGRTVSTVAEEKAFNPRIGGDAREEDFVGYMENMGLPHPRLIDIAVPANMRGGKPEDGQLADTPGWGPVTMSFAGIPEILPDWVARHRDELFLLDVRSAGEYAGELGHVANAALIPLDQLRDRLDEVPGDRPVVTICQSGKRSAMAAQILLKSGVERAANLSGGMIQWNRLGLPLG</sequence>
<keyword evidence="4" id="KW-0809">Transit peptide</keyword>
<dbReference type="SUPFAM" id="SSF56281">
    <property type="entry name" value="Metallo-hydrolase/oxidoreductase"/>
    <property type="match status" value="1"/>
</dbReference>
<dbReference type="InterPro" id="IPR036873">
    <property type="entry name" value="Rhodanese-like_dom_sf"/>
</dbReference>
<evidence type="ECO:0000256" key="6">
    <source>
        <dbReference type="ARBA" id="ARBA00022990"/>
    </source>
</evidence>
<dbReference type="Gene3D" id="3.40.250.10">
    <property type="entry name" value="Rhodanese-like domain"/>
    <property type="match status" value="1"/>
</dbReference>
<keyword evidence="10" id="KW-0378">Hydrolase</keyword>